<dbReference type="Proteomes" id="UP000218554">
    <property type="component" value="Chromosome"/>
</dbReference>
<gene>
    <name evidence="1" type="ORF">KF707C_31260</name>
</gene>
<evidence type="ECO:0000313" key="2">
    <source>
        <dbReference type="Proteomes" id="UP000218554"/>
    </source>
</evidence>
<dbReference type="InterPro" id="IPR027417">
    <property type="entry name" value="P-loop_NTPase"/>
</dbReference>
<evidence type="ECO:0008006" key="3">
    <source>
        <dbReference type="Google" id="ProtNLM"/>
    </source>
</evidence>
<dbReference type="RefSeq" id="WP_004420017.1">
    <property type="nucleotide sequence ID" value="NZ_AJMR01000045.1"/>
</dbReference>
<dbReference type="EMBL" id="AP014862">
    <property type="protein sequence ID" value="BAU74814.1"/>
    <property type="molecule type" value="Genomic_DNA"/>
</dbReference>
<keyword evidence="2" id="KW-1185">Reference proteome</keyword>
<proteinExistence type="predicted"/>
<dbReference type="Gene3D" id="3.40.50.300">
    <property type="entry name" value="P-loop containing nucleotide triphosphate hydrolases"/>
    <property type="match status" value="1"/>
</dbReference>
<name>A0AAD1C3B8_METFU</name>
<protein>
    <recommendedName>
        <fullName evidence="3">Sulfotransferase family protein</fullName>
    </recommendedName>
</protein>
<dbReference type="AlphaFoldDB" id="A0AAD1C3B8"/>
<dbReference type="SUPFAM" id="SSF52540">
    <property type="entry name" value="P-loop containing nucleoside triphosphate hydrolases"/>
    <property type="match status" value="1"/>
</dbReference>
<evidence type="ECO:0000313" key="1">
    <source>
        <dbReference type="EMBL" id="BAU74814.1"/>
    </source>
</evidence>
<organism evidence="1 2">
    <name type="scientific">Metapseudomonas furukawaii</name>
    <name type="common">Pseudomonas furukawaii</name>
    <dbReference type="NCBI Taxonomy" id="1149133"/>
    <lineage>
        <taxon>Bacteria</taxon>
        <taxon>Pseudomonadati</taxon>
        <taxon>Pseudomonadota</taxon>
        <taxon>Gammaproteobacteria</taxon>
        <taxon>Pseudomonadales</taxon>
        <taxon>Pseudomonadaceae</taxon>
        <taxon>Metapseudomonas</taxon>
    </lineage>
</organism>
<reference evidence="2" key="1">
    <citation type="submission" date="2015-05" db="EMBL/GenBank/DDBJ databases">
        <title>Draft genome sequencing of a biphenyl-degrading bacterium, Pseudomonas balearica KF707 (=NBRC110670).</title>
        <authorList>
            <person name="Kimura N."/>
            <person name="Hirose J."/>
            <person name="Watanabe T."/>
            <person name="Suenaga H."/>
            <person name="Fujihara H."/>
            <person name="Noguchi M."/>
            <person name="Hashimoto M."/>
            <person name="Shimodaira J."/>
            <person name="Tsuchikane K."/>
            <person name="Hosoyama A."/>
            <person name="Yamazoe A."/>
            <person name="Fujita N."/>
            <person name="Furukawa K."/>
        </authorList>
    </citation>
    <scope>NUCLEOTIDE SEQUENCE [LARGE SCALE GENOMIC DNA]</scope>
    <source>
        <strain evidence="2">DSM 10086 / NBRC 110670 / KF707</strain>
    </source>
</reference>
<reference evidence="1 2" key="2">
    <citation type="journal article" date="2017" name="Int. J. Syst. Evol. Microbiol.">
        <title>Pseudomonas furukawaii sp. nov., a polychlorinated biphenyl-degrading bacterium isolated from biphenyl-contaminated soil in Japan.</title>
        <authorList>
            <person name="Kimura N."/>
            <person name="Watanabe T."/>
            <person name="Suenaga H."/>
            <person name="Fujihara H."/>
            <person name="Futagami T."/>
            <person name="Goto M."/>
            <person name="Hanada S."/>
            <person name="Hirose J."/>
        </authorList>
    </citation>
    <scope>NUCLEOTIDE SEQUENCE [LARGE SCALE GENOMIC DNA]</scope>
    <source>
        <strain evidence="2">DSM 10086 / NBRC 110670 / KF707</strain>
    </source>
</reference>
<accession>A0AAD1C3B8</accession>
<sequence length="326" mass="36272">MASVKPELDFRGWRPIRTWRDEAGWRVDWCWFGDQRLTQPFFRDDVEQALRLPFNQAFRRETGLDALLDWQVASPGLAPTALIFHASRCGSTLMAQMLAGLESHLVLSEPPPLDALLRAHYRDGLAGDAQRAALVAVLSALGQAPGSRARALVVKLDAWNIFELPLVLRCFPDTPWIFLYRDPLEIAASHLRMAGMHMIPGQLQGSPLNEPDEAPAPREVYIARRLGRLLQQAATCCRTHGGLLVEYPELPQALAGRLRLPLGLASEQVELALAASARNAKRPAETFIDDSRQKREGAPAALRDAVERWALEPYLELQGLRQAQSA</sequence>
<dbReference type="KEGG" id="pfuw:KF707C_31260"/>